<keyword evidence="5" id="KW-1185">Reference proteome</keyword>
<dbReference type="InterPro" id="IPR001611">
    <property type="entry name" value="Leu-rich_rpt"/>
</dbReference>
<dbReference type="InterPro" id="IPR050216">
    <property type="entry name" value="LRR_domain-containing"/>
</dbReference>
<dbReference type="InterPro" id="IPR055414">
    <property type="entry name" value="LRR_R13L4/SHOC2-like"/>
</dbReference>
<keyword evidence="2" id="KW-0677">Repeat</keyword>
<comment type="caution">
    <text evidence="4">The sequence shown here is derived from an EMBL/GenBank/DDBJ whole genome shotgun (WGS) entry which is preliminary data.</text>
</comment>
<organism evidence="4 5">
    <name type="scientific">Chiloscyllium punctatum</name>
    <name type="common">Brownbanded bambooshark</name>
    <name type="synonym">Hemiscyllium punctatum</name>
    <dbReference type="NCBI Taxonomy" id="137246"/>
    <lineage>
        <taxon>Eukaryota</taxon>
        <taxon>Metazoa</taxon>
        <taxon>Chordata</taxon>
        <taxon>Craniata</taxon>
        <taxon>Vertebrata</taxon>
        <taxon>Chondrichthyes</taxon>
        <taxon>Elasmobranchii</taxon>
        <taxon>Galeomorphii</taxon>
        <taxon>Galeoidea</taxon>
        <taxon>Orectolobiformes</taxon>
        <taxon>Hemiscylliidae</taxon>
        <taxon>Chiloscyllium</taxon>
    </lineage>
</organism>
<sequence length="329" mass="37156">MTLDLSVLCLCPDSQTTLLPQPSCTHADAISCKSNPTSVNIHLVLLTELNLGNNSFEALPEVLKHLRQLRKLHLFDNKLEALSPNVLECLENLTFLNLNKNKLTTLPEEICRLAQLKYLTVNNNQLESVPSKLCLLQHLCELHLAHNKLKSLPHDIGYLTNLKKLSVPRNEIQVLPEELCVLRNLKVLDVAGNQLHIFPTKLLHLKLEEFYYEQNPLLEKDLITSTQMNEVLTLQEITARYILNGLSGNSLTESVEHYPEARKILAHASLCAVCKRSFLNTWLECVSFVDLAKKISITSPVHVVPIRALLCSYKCFNESGHQFYGIAIP</sequence>
<gene>
    <name evidence="4" type="ORF">chiPu_0004152</name>
</gene>
<dbReference type="EMBL" id="BEZZ01000096">
    <property type="protein sequence ID" value="GCC25741.1"/>
    <property type="molecule type" value="Genomic_DNA"/>
</dbReference>
<dbReference type="InterPro" id="IPR032675">
    <property type="entry name" value="LRR_dom_sf"/>
</dbReference>
<protein>
    <recommendedName>
        <fullName evidence="3">Disease resistance R13L4/SHOC-2-like LRR domain-containing protein</fullName>
    </recommendedName>
</protein>
<dbReference type="PROSITE" id="PS51450">
    <property type="entry name" value="LRR"/>
    <property type="match status" value="3"/>
</dbReference>
<dbReference type="SMART" id="SM00369">
    <property type="entry name" value="LRR_TYP"/>
    <property type="match status" value="7"/>
</dbReference>
<dbReference type="PANTHER" id="PTHR48051">
    <property type="match status" value="1"/>
</dbReference>
<name>A0A401S5S7_CHIPU</name>
<proteinExistence type="predicted"/>
<evidence type="ECO:0000259" key="3">
    <source>
        <dbReference type="Pfam" id="PF23598"/>
    </source>
</evidence>
<dbReference type="PANTHER" id="PTHR48051:SF57">
    <property type="entry name" value="LEUCINE RICH REPEAT CONTAINING 30"/>
    <property type="match status" value="1"/>
</dbReference>
<dbReference type="Proteomes" id="UP000287033">
    <property type="component" value="Unassembled WGS sequence"/>
</dbReference>
<dbReference type="InterPro" id="IPR003591">
    <property type="entry name" value="Leu-rich_rpt_typical-subtyp"/>
</dbReference>
<feature type="domain" description="Disease resistance R13L4/SHOC-2-like LRR" evidence="3">
    <location>
        <begin position="83"/>
        <end position="291"/>
    </location>
</feature>
<dbReference type="AlphaFoldDB" id="A0A401S5S7"/>
<dbReference type="Pfam" id="PF23598">
    <property type="entry name" value="LRR_14"/>
    <property type="match status" value="1"/>
</dbReference>
<keyword evidence="1" id="KW-0433">Leucine-rich repeat</keyword>
<dbReference type="OrthoDB" id="660555at2759"/>
<dbReference type="SMART" id="SM00364">
    <property type="entry name" value="LRR_BAC"/>
    <property type="match status" value="6"/>
</dbReference>
<accession>A0A401S5S7</accession>
<evidence type="ECO:0000313" key="5">
    <source>
        <dbReference type="Proteomes" id="UP000287033"/>
    </source>
</evidence>
<dbReference type="GO" id="GO:0005737">
    <property type="term" value="C:cytoplasm"/>
    <property type="evidence" value="ECO:0007669"/>
    <property type="project" value="TreeGrafter"/>
</dbReference>
<reference evidence="4 5" key="1">
    <citation type="journal article" date="2018" name="Nat. Ecol. Evol.">
        <title>Shark genomes provide insights into elasmobranch evolution and the origin of vertebrates.</title>
        <authorList>
            <person name="Hara Y"/>
            <person name="Yamaguchi K"/>
            <person name="Onimaru K"/>
            <person name="Kadota M"/>
            <person name="Koyanagi M"/>
            <person name="Keeley SD"/>
            <person name="Tatsumi K"/>
            <person name="Tanaka K"/>
            <person name="Motone F"/>
            <person name="Kageyama Y"/>
            <person name="Nozu R"/>
            <person name="Adachi N"/>
            <person name="Nishimura O"/>
            <person name="Nakagawa R"/>
            <person name="Tanegashima C"/>
            <person name="Kiyatake I"/>
            <person name="Matsumoto R"/>
            <person name="Murakumo K"/>
            <person name="Nishida K"/>
            <person name="Terakita A"/>
            <person name="Kuratani S"/>
            <person name="Sato K"/>
            <person name="Hyodo S Kuraku.S."/>
        </authorList>
    </citation>
    <scope>NUCLEOTIDE SEQUENCE [LARGE SCALE GENOMIC DNA]</scope>
</reference>
<dbReference type="OMA" id="CFNKSGH"/>
<dbReference type="Gene3D" id="3.80.10.10">
    <property type="entry name" value="Ribonuclease Inhibitor"/>
    <property type="match status" value="2"/>
</dbReference>
<evidence type="ECO:0000256" key="1">
    <source>
        <dbReference type="ARBA" id="ARBA00022614"/>
    </source>
</evidence>
<evidence type="ECO:0000256" key="2">
    <source>
        <dbReference type="ARBA" id="ARBA00022737"/>
    </source>
</evidence>
<dbReference type="Pfam" id="PF00560">
    <property type="entry name" value="LRR_1"/>
    <property type="match status" value="1"/>
</dbReference>
<dbReference type="SUPFAM" id="SSF52058">
    <property type="entry name" value="L domain-like"/>
    <property type="match status" value="1"/>
</dbReference>
<dbReference type="STRING" id="137246.A0A401S5S7"/>
<evidence type="ECO:0000313" key="4">
    <source>
        <dbReference type="EMBL" id="GCC25741.1"/>
    </source>
</evidence>